<comment type="caution">
    <text evidence="1">The sequence shown here is derived from an EMBL/GenBank/DDBJ whole genome shotgun (WGS) entry which is preliminary data.</text>
</comment>
<accession>A0ABS6XUL2</accession>
<dbReference type="RefSeq" id="WP_219316857.1">
    <property type="nucleotide sequence ID" value="NZ_JAHWYN010000005.1"/>
</dbReference>
<evidence type="ECO:0000313" key="2">
    <source>
        <dbReference type="Proteomes" id="UP000812031"/>
    </source>
</evidence>
<evidence type="ECO:0000313" key="1">
    <source>
        <dbReference type="EMBL" id="MBW4360373.1"/>
    </source>
</evidence>
<dbReference type="EMBL" id="JAHWYN010000005">
    <property type="protein sequence ID" value="MBW4360373.1"/>
    <property type="molecule type" value="Genomic_DNA"/>
</dbReference>
<organism evidence="1 2">
    <name type="scientific">Flavobacterium taihuense</name>
    <dbReference type="NCBI Taxonomy" id="2857508"/>
    <lineage>
        <taxon>Bacteria</taxon>
        <taxon>Pseudomonadati</taxon>
        <taxon>Bacteroidota</taxon>
        <taxon>Flavobacteriia</taxon>
        <taxon>Flavobacteriales</taxon>
        <taxon>Flavobacteriaceae</taxon>
        <taxon>Flavobacterium</taxon>
    </lineage>
</organism>
<gene>
    <name evidence="1" type="ORF">KZH69_07730</name>
</gene>
<evidence type="ECO:0008006" key="3">
    <source>
        <dbReference type="Google" id="ProtNLM"/>
    </source>
</evidence>
<proteinExistence type="predicted"/>
<name>A0ABS6XUL2_9FLAO</name>
<dbReference type="Proteomes" id="UP000812031">
    <property type="component" value="Unassembled WGS sequence"/>
</dbReference>
<keyword evidence="2" id="KW-1185">Reference proteome</keyword>
<reference evidence="1 2" key="1">
    <citation type="submission" date="2021-07" db="EMBL/GenBank/DDBJ databases">
        <title>Flavobacterium sp. nov. isolated from sediment on the Taihu Lake.</title>
        <authorList>
            <person name="Qu J.-H."/>
        </authorList>
    </citation>
    <scope>NUCLEOTIDE SEQUENCE [LARGE SCALE GENOMIC DNA]</scope>
    <source>
        <strain evidence="1 2">NAS39</strain>
    </source>
</reference>
<protein>
    <recommendedName>
        <fullName evidence="3">Class I SAM-dependent methyltransferase</fullName>
    </recommendedName>
</protein>
<sequence length="203" mass="23841">MRKILSRILNKFKRRKENIRIVDIEKATYLLKSKKESDSARWARNNELFSNWNERTAILASFIQPEASIIEFGAGVMHLKTLLKDSKLYTPSDIVKRYDETVVCDLNEPISLKLQSYNVAVFSGVLEYVYDVDNVIHQLSDNHVEQIILSYCCSDIVKLSREKNGWLSDLTKEELEAIFTNYNYKIKDYKEWNKQSIFNLMKI</sequence>